<sequence>MRVTSEFVRDSEDETGLLSAPEHAALESQFPAATACLYRAPAQCSFLRVAGSDLTIQDLEPESGLQHRPQSQTIFVLFPFFSLLFFDPPLPSAPSTPSPGPRSTSPMSVTIMFKPSQRFDGSGKDLRLLQQRPRNEWSEAPTTKEGVVARPLSRTTDMVRGVIGGLSWGPALAIAQPAILSAFSQIEKGTLVLVDETCGSQRVYGQPPVKVNGVHPARKATGIPRVELVVKKESFWVRLFLFADMGFAEAYMLGEMECSDLTGFFHLFILNREQMGNGTTWLSSLSSAISGIARTTNTMSNALLNISAHYDISNDMFATFLSPDMTYSCPIWKLERAGDNPSMETLEDAQITKLGRFVDGCNIQSTDHVLEIGTGWGSFAMEAVKRTGCRVTSLTLSREQKALAEERIEAAGFSAKIQVLLKDYRALTVPDKPFDKIVSIEMLEAVGPEYLPTYFRRIHELLKKDGGIAMFQCITMPEGRHEAYAKTEDFINHYIFPGGHLPSITQLINHISTQSEGTLIIEKIENIGGHYSKTLRLWKDTFLQNFDTKIRPALEKEHPAMKEEGIEVFRRKWEYYFTYCEAGFLTKTLGDAIITVGREGALELMDGIPL</sequence>
<dbReference type="Pfam" id="PF02353">
    <property type="entry name" value="CMAS"/>
    <property type="match status" value="1"/>
</dbReference>
<organism evidence="1 2">
    <name type="scientific">Zalerion maritima</name>
    <dbReference type="NCBI Taxonomy" id="339359"/>
    <lineage>
        <taxon>Eukaryota</taxon>
        <taxon>Fungi</taxon>
        <taxon>Dikarya</taxon>
        <taxon>Ascomycota</taxon>
        <taxon>Pezizomycotina</taxon>
        <taxon>Sordariomycetes</taxon>
        <taxon>Lulworthiomycetidae</taxon>
        <taxon>Lulworthiales</taxon>
        <taxon>Lulworthiaceae</taxon>
        <taxon>Zalerion</taxon>
    </lineage>
</organism>
<dbReference type="SUPFAM" id="SSF53335">
    <property type="entry name" value="S-adenosyl-L-methionine-dependent methyltransferases"/>
    <property type="match status" value="1"/>
</dbReference>
<dbReference type="InterPro" id="IPR029063">
    <property type="entry name" value="SAM-dependent_MTases_sf"/>
</dbReference>
<dbReference type="EMBL" id="JAKWBI020000031">
    <property type="protein sequence ID" value="KAJ2905448.1"/>
    <property type="molecule type" value="Genomic_DNA"/>
</dbReference>
<keyword evidence="2" id="KW-1185">Reference proteome</keyword>
<protein>
    <submittedName>
        <fullName evidence="1">Cyclopropane-fatty-acyl-phospholipid synthase</fullName>
    </submittedName>
</protein>
<evidence type="ECO:0000313" key="2">
    <source>
        <dbReference type="Proteomes" id="UP001201980"/>
    </source>
</evidence>
<dbReference type="Gene3D" id="3.40.50.150">
    <property type="entry name" value="Vaccinia Virus protein VP39"/>
    <property type="match status" value="1"/>
</dbReference>
<evidence type="ECO:0000313" key="1">
    <source>
        <dbReference type="EMBL" id="KAJ2905448.1"/>
    </source>
</evidence>
<dbReference type="Proteomes" id="UP001201980">
    <property type="component" value="Unassembled WGS sequence"/>
</dbReference>
<dbReference type="AlphaFoldDB" id="A0AAD5RW58"/>
<reference evidence="1" key="1">
    <citation type="submission" date="2022-07" db="EMBL/GenBank/DDBJ databases">
        <title>Draft genome sequence of Zalerion maritima ATCC 34329, a (micro)plastics degrading marine fungus.</title>
        <authorList>
            <person name="Paco A."/>
            <person name="Goncalves M.F.M."/>
            <person name="Rocha-Santos T.A.P."/>
            <person name="Alves A."/>
        </authorList>
    </citation>
    <scope>NUCLEOTIDE SEQUENCE</scope>
    <source>
        <strain evidence="1">ATCC 34329</strain>
    </source>
</reference>
<accession>A0AAD5RW58</accession>
<dbReference type="InterPro" id="IPR050723">
    <property type="entry name" value="CFA/CMAS"/>
</dbReference>
<comment type="caution">
    <text evidence="1">The sequence shown here is derived from an EMBL/GenBank/DDBJ whole genome shotgun (WGS) entry which is preliminary data.</text>
</comment>
<gene>
    <name evidence="1" type="ORF">MKZ38_005324</name>
</gene>
<dbReference type="PANTHER" id="PTHR43667">
    <property type="entry name" value="CYCLOPROPANE-FATTY-ACYL-PHOSPHOLIPID SYNTHASE"/>
    <property type="match status" value="1"/>
</dbReference>
<proteinExistence type="predicted"/>
<name>A0AAD5RW58_9PEZI</name>
<dbReference type="PANTHER" id="PTHR43667:SF2">
    <property type="entry name" value="FATTY ACID C-METHYL TRANSFERASE"/>
    <property type="match status" value="1"/>
</dbReference>
<dbReference type="CDD" id="cd02440">
    <property type="entry name" value="AdoMet_MTases"/>
    <property type="match status" value="1"/>
</dbReference>